<evidence type="ECO:0000313" key="2">
    <source>
        <dbReference type="Proteomes" id="UP000710849"/>
    </source>
</evidence>
<comment type="caution">
    <text evidence="1">The sequence shown here is derived from an EMBL/GenBank/DDBJ whole genome shotgun (WGS) entry which is preliminary data.</text>
</comment>
<gene>
    <name evidence="1" type="ORF">EAE97_001713</name>
</gene>
<name>A0A9P5M5N1_9HELO</name>
<dbReference type="InterPro" id="IPR036388">
    <property type="entry name" value="WH-like_DNA-bd_sf"/>
</dbReference>
<dbReference type="SUPFAM" id="SSF46785">
    <property type="entry name" value="Winged helix' DNA-binding domain"/>
    <property type="match status" value="1"/>
</dbReference>
<dbReference type="InterPro" id="IPR021660">
    <property type="entry name" value="DUF3253"/>
</dbReference>
<keyword evidence="2" id="KW-1185">Reference proteome</keyword>
<dbReference type="Gene3D" id="1.10.10.10">
    <property type="entry name" value="Winged helix-like DNA-binding domain superfamily/Winged helix DNA-binding domain"/>
    <property type="match status" value="1"/>
</dbReference>
<dbReference type="EMBL" id="RCSW01000003">
    <property type="protein sequence ID" value="KAF7952216.1"/>
    <property type="molecule type" value="Genomic_DNA"/>
</dbReference>
<evidence type="ECO:0000313" key="1">
    <source>
        <dbReference type="EMBL" id="KAF7952216.1"/>
    </source>
</evidence>
<protein>
    <submittedName>
        <fullName evidence="1">Uncharacterized protein</fullName>
    </submittedName>
</protein>
<dbReference type="GeneID" id="62145302"/>
<dbReference type="Pfam" id="PF11625">
    <property type="entry name" value="DUF3253"/>
    <property type="match status" value="1"/>
</dbReference>
<reference evidence="1 2" key="1">
    <citation type="journal article" date="2020" name="Genome Biol. Evol.">
        <title>Comparative genomics of Sclerotiniaceae.</title>
        <authorList>
            <person name="Valero Jimenez C.A."/>
            <person name="Steentjes M."/>
            <person name="Scholten O.E."/>
            <person name="Van Kan J.A.L."/>
        </authorList>
    </citation>
    <scope>NUCLEOTIDE SEQUENCE [LARGE SCALE GENOMIC DNA]</scope>
    <source>
        <strain evidence="1 2">MUCL 94</strain>
    </source>
</reference>
<sequence length="103" mass="11428">MDDATHYDSISTIESHINHFLTSRQPPKTFCPSEVARALTHPELQSLGYSSWREAMPDIRSILSTMRENNDVEILQKGVVLEGDLGAGLTNVVGPIRVRKPLA</sequence>
<dbReference type="InterPro" id="IPR036390">
    <property type="entry name" value="WH_DNA-bd_sf"/>
</dbReference>
<accession>A0A9P5M5N1</accession>
<dbReference type="RefSeq" id="XP_038736782.1">
    <property type="nucleotide sequence ID" value="XM_038872224.1"/>
</dbReference>
<proteinExistence type="predicted"/>
<organism evidence="1 2">
    <name type="scientific">Botrytis byssoidea</name>
    <dbReference type="NCBI Taxonomy" id="139641"/>
    <lineage>
        <taxon>Eukaryota</taxon>
        <taxon>Fungi</taxon>
        <taxon>Dikarya</taxon>
        <taxon>Ascomycota</taxon>
        <taxon>Pezizomycotina</taxon>
        <taxon>Leotiomycetes</taxon>
        <taxon>Helotiales</taxon>
        <taxon>Sclerotiniaceae</taxon>
        <taxon>Botrytis</taxon>
    </lineage>
</organism>
<dbReference type="Proteomes" id="UP000710849">
    <property type="component" value="Unassembled WGS sequence"/>
</dbReference>
<dbReference type="AlphaFoldDB" id="A0A9P5M5N1"/>